<feature type="transmembrane region" description="Helical" evidence="5">
    <location>
        <begin position="190"/>
        <end position="220"/>
    </location>
</feature>
<comment type="similarity">
    <text evidence="5">Belongs to the TatC family.</text>
</comment>
<feature type="transmembrane region" description="Helical" evidence="5">
    <location>
        <begin position="254"/>
        <end position="274"/>
    </location>
</feature>
<dbReference type="Proteomes" id="UP000199705">
    <property type="component" value="Unassembled WGS sequence"/>
</dbReference>
<sequence length="289" mass="32695">MSENKIIKAIKDKGKTLEAEMSFFDHLEALRWHLVRASVAIVIFTAVVFYYYDWIFDTIIMGPSKSTFWTYRMLCKIGAALHRDGFCIDKVNIKLINTEMAGQFTLQINSALIIGITLGVPYLIWEIWRFIKPALHDAERKAATGFVFYACVLFFLGITFGYFVITPMSINFLSSYTVSTVIQNLFDIDSYISSVATLTLATGVVFQLPILVYILANLGIMTPKFMKETRRYAIVVILVIAAVVTPTPDMLTMTVVSIPLFVLYEVSIVVAGLVEKRKIKKELDFEKGE</sequence>
<name>A0A1G8HE04_9SPHI</name>
<dbReference type="GO" id="GO:0009977">
    <property type="term" value="F:proton motive force dependent protein transmembrane transporter activity"/>
    <property type="evidence" value="ECO:0007669"/>
    <property type="project" value="TreeGrafter"/>
</dbReference>
<keyword evidence="3 5" id="KW-1133">Transmembrane helix</keyword>
<dbReference type="AlphaFoldDB" id="A0A1G8HE04"/>
<dbReference type="NCBIfam" id="TIGR00945">
    <property type="entry name" value="tatC"/>
    <property type="match status" value="1"/>
</dbReference>
<gene>
    <name evidence="5" type="primary">tatC</name>
    <name evidence="6" type="ORF">SAMN05192573_115125</name>
</gene>
<evidence type="ECO:0000256" key="3">
    <source>
        <dbReference type="ARBA" id="ARBA00022989"/>
    </source>
</evidence>
<dbReference type="GO" id="GO:0033281">
    <property type="term" value="C:TAT protein transport complex"/>
    <property type="evidence" value="ECO:0007669"/>
    <property type="project" value="UniProtKB-UniRule"/>
</dbReference>
<proteinExistence type="inferred from homology"/>
<protein>
    <recommendedName>
        <fullName evidence="5">Sec-independent protein translocase protein TatC</fullName>
    </recommendedName>
</protein>
<evidence type="ECO:0000256" key="5">
    <source>
        <dbReference type="HAMAP-Rule" id="MF_00902"/>
    </source>
</evidence>
<keyword evidence="5" id="KW-1003">Cell membrane</keyword>
<accession>A0A1G8HE04</accession>
<keyword evidence="4 5" id="KW-0472">Membrane</keyword>
<dbReference type="PRINTS" id="PR01840">
    <property type="entry name" value="TATCFAMILY"/>
</dbReference>
<keyword evidence="2 5" id="KW-0812">Transmembrane</keyword>
<evidence type="ECO:0000313" key="7">
    <source>
        <dbReference type="Proteomes" id="UP000199705"/>
    </source>
</evidence>
<feature type="transmembrane region" description="Helical" evidence="5">
    <location>
        <begin position="232"/>
        <end position="248"/>
    </location>
</feature>
<keyword evidence="5" id="KW-0813">Transport</keyword>
<feature type="transmembrane region" description="Helical" evidence="5">
    <location>
        <begin position="104"/>
        <end position="125"/>
    </location>
</feature>
<dbReference type="STRING" id="551996.SAMN05192573_115125"/>
<comment type="subunit">
    <text evidence="5">Forms a complex with TatA.</text>
</comment>
<keyword evidence="5" id="KW-0653">Protein transport</keyword>
<evidence type="ECO:0000313" key="6">
    <source>
        <dbReference type="EMBL" id="SDI04886.1"/>
    </source>
</evidence>
<keyword evidence="7" id="KW-1185">Reference proteome</keyword>
<dbReference type="GO" id="GO:0065002">
    <property type="term" value="P:intracellular protein transmembrane transport"/>
    <property type="evidence" value="ECO:0007669"/>
    <property type="project" value="TreeGrafter"/>
</dbReference>
<dbReference type="GO" id="GO:0043953">
    <property type="term" value="P:protein transport by the Tat complex"/>
    <property type="evidence" value="ECO:0007669"/>
    <property type="project" value="UniProtKB-UniRule"/>
</dbReference>
<comment type="function">
    <text evidence="5">Part of the twin-arginine translocation (Tat) system that transports large folded proteins containing a characteristic twin-arginine motif in their signal peptide across membranes.</text>
</comment>
<keyword evidence="5" id="KW-0811">Translocation</keyword>
<dbReference type="PANTHER" id="PTHR30371">
    <property type="entry name" value="SEC-INDEPENDENT PROTEIN TRANSLOCASE PROTEIN TATC"/>
    <property type="match status" value="1"/>
</dbReference>
<dbReference type="InterPro" id="IPR002033">
    <property type="entry name" value="TatC"/>
</dbReference>
<evidence type="ECO:0000256" key="1">
    <source>
        <dbReference type="ARBA" id="ARBA00004141"/>
    </source>
</evidence>
<dbReference type="HAMAP" id="MF_00902">
    <property type="entry name" value="TatC"/>
    <property type="match status" value="1"/>
</dbReference>
<comment type="subcellular location">
    <subcellularLocation>
        <location evidence="5">Cell membrane</location>
        <topology evidence="5">Multi-pass membrane protein</topology>
    </subcellularLocation>
    <subcellularLocation>
        <location evidence="1">Membrane</location>
        <topology evidence="1">Multi-pass membrane protein</topology>
    </subcellularLocation>
</comment>
<dbReference type="RefSeq" id="WP_091173019.1">
    <property type="nucleotide sequence ID" value="NZ_FNCG01000015.1"/>
</dbReference>
<dbReference type="PANTHER" id="PTHR30371:SF0">
    <property type="entry name" value="SEC-INDEPENDENT PROTEIN TRANSLOCASE PROTEIN TATC, CHLOROPLASTIC-RELATED"/>
    <property type="match status" value="1"/>
</dbReference>
<dbReference type="Pfam" id="PF00902">
    <property type="entry name" value="TatC"/>
    <property type="match status" value="1"/>
</dbReference>
<feature type="transmembrane region" description="Helical" evidence="5">
    <location>
        <begin position="34"/>
        <end position="52"/>
    </location>
</feature>
<evidence type="ECO:0000256" key="4">
    <source>
        <dbReference type="ARBA" id="ARBA00023136"/>
    </source>
</evidence>
<dbReference type="EMBL" id="FNCG01000015">
    <property type="protein sequence ID" value="SDI04886.1"/>
    <property type="molecule type" value="Genomic_DNA"/>
</dbReference>
<feature type="transmembrane region" description="Helical" evidence="5">
    <location>
        <begin position="146"/>
        <end position="170"/>
    </location>
</feature>
<evidence type="ECO:0000256" key="2">
    <source>
        <dbReference type="ARBA" id="ARBA00022692"/>
    </source>
</evidence>
<organism evidence="6 7">
    <name type="scientific">Mucilaginibacter gossypii</name>
    <dbReference type="NCBI Taxonomy" id="551996"/>
    <lineage>
        <taxon>Bacteria</taxon>
        <taxon>Pseudomonadati</taxon>
        <taxon>Bacteroidota</taxon>
        <taxon>Sphingobacteriia</taxon>
        <taxon>Sphingobacteriales</taxon>
        <taxon>Sphingobacteriaceae</taxon>
        <taxon>Mucilaginibacter</taxon>
    </lineage>
</organism>
<reference evidence="7" key="1">
    <citation type="submission" date="2016-10" db="EMBL/GenBank/DDBJ databases">
        <authorList>
            <person name="Varghese N."/>
            <person name="Submissions S."/>
        </authorList>
    </citation>
    <scope>NUCLEOTIDE SEQUENCE [LARGE SCALE GENOMIC DNA]</scope>
    <source>
        <strain evidence="7">Gh-67</strain>
    </source>
</reference>